<comment type="similarity">
    <text evidence="2">Belongs to the TrkH potassium transport family.</text>
</comment>
<dbReference type="Pfam" id="PF02386">
    <property type="entry name" value="TrkH"/>
    <property type="match status" value="1"/>
</dbReference>
<keyword evidence="11" id="KW-1185">Reference proteome</keyword>
<feature type="transmembrane region" description="Helical" evidence="9">
    <location>
        <begin position="362"/>
        <end position="383"/>
    </location>
</feature>
<feature type="transmembrane region" description="Helical" evidence="9">
    <location>
        <begin position="485"/>
        <end position="506"/>
    </location>
</feature>
<dbReference type="GO" id="GO:0005886">
    <property type="term" value="C:plasma membrane"/>
    <property type="evidence" value="ECO:0007669"/>
    <property type="project" value="UniProtKB-SubCell"/>
</dbReference>
<dbReference type="Proteomes" id="UP000282125">
    <property type="component" value="Unassembled WGS sequence"/>
</dbReference>
<dbReference type="PANTHER" id="PTHR32024:SF2">
    <property type="entry name" value="TRK SYSTEM POTASSIUM UPTAKE PROTEIN TRKG-RELATED"/>
    <property type="match status" value="1"/>
</dbReference>
<dbReference type="OrthoDB" id="7818483at2"/>
<feature type="transmembrane region" description="Helical" evidence="9">
    <location>
        <begin position="80"/>
        <end position="100"/>
    </location>
</feature>
<accession>A0A3P3DNM9</accession>
<evidence type="ECO:0000256" key="5">
    <source>
        <dbReference type="ARBA" id="ARBA00022692"/>
    </source>
</evidence>
<evidence type="ECO:0000256" key="9">
    <source>
        <dbReference type="SAM" id="Phobius"/>
    </source>
</evidence>
<dbReference type="EMBL" id="RRAZ01000009">
    <property type="protein sequence ID" value="RRH75849.1"/>
    <property type="molecule type" value="Genomic_DNA"/>
</dbReference>
<feature type="transmembrane region" description="Helical" evidence="9">
    <location>
        <begin position="421"/>
        <end position="446"/>
    </location>
</feature>
<evidence type="ECO:0000256" key="6">
    <source>
        <dbReference type="ARBA" id="ARBA00022989"/>
    </source>
</evidence>
<dbReference type="GO" id="GO:0030001">
    <property type="term" value="P:metal ion transport"/>
    <property type="evidence" value="ECO:0007669"/>
    <property type="project" value="UniProtKB-ARBA"/>
</dbReference>
<dbReference type="InterPro" id="IPR003445">
    <property type="entry name" value="Cat_transpt"/>
</dbReference>
<dbReference type="GO" id="GO:0008324">
    <property type="term" value="F:monoatomic cation transmembrane transporter activity"/>
    <property type="evidence" value="ECO:0007669"/>
    <property type="project" value="InterPro"/>
</dbReference>
<evidence type="ECO:0000256" key="4">
    <source>
        <dbReference type="ARBA" id="ARBA00022475"/>
    </source>
</evidence>
<feature type="transmembrane region" description="Helical" evidence="9">
    <location>
        <begin position="290"/>
        <end position="308"/>
    </location>
</feature>
<dbReference type="AlphaFoldDB" id="A0A3P3DNM9"/>
<evidence type="ECO:0000313" key="11">
    <source>
        <dbReference type="Proteomes" id="UP000282125"/>
    </source>
</evidence>
<keyword evidence="6 9" id="KW-1133">Transmembrane helix</keyword>
<feature type="transmembrane region" description="Helical" evidence="9">
    <location>
        <begin position="139"/>
        <end position="161"/>
    </location>
</feature>
<comment type="subcellular location">
    <subcellularLocation>
        <location evidence="1">Cell membrane</location>
        <topology evidence="1">Multi-pass membrane protein</topology>
    </subcellularLocation>
</comment>
<protein>
    <submittedName>
        <fullName evidence="10">TrkH family potassium uptake protein</fullName>
    </submittedName>
</protein>
<gene>
    <name evidence="10" type="ORF">EG244_07960</name>
</gene>
<feature type="transmembrane region" description="Helical" evidence="9">
    <location>
        <begin position="45"/>
        <end position="68"/>
    </location>
</feature>
<reference evidence="10 11" key="1">
    <citation type="submission" date="2018-11" db="EMBL/GenBank/DDBJ databases">
        <title>Gemmobacter sp. nov., YIM 102744-1 draft genome.</title>
        <authorList>
            <person name="Li G."/>
            <person name="Jiang Y."/>
        </authorList>
    </citation>
    <scope>NUCLEOTIDE SEQUENCE [LARGE SCALE GENOMIC DNA]</scope>
    <source>
        <strain evidence="10 11">YIM 102744-1</strain>
    </source>
</reference>
<evidence type="ECO:0000256" key="2">
    <source>
        <dbReference type="ARBA" id="ARBA00009137"/>
    </source>
</evidence>
<organism evidence="10 11">
    <name type="scientific">Falsigemmobacter faecalis</name>
    <dbReference type="NCBI Taxonomy" id="2488730"/>
    <lineage>
        <taxon>Bacteria</taxon>
        <taxon>Pseudomonadati</taxon>
        <taxon>Pseudomonadota</taxon>
        <taxon>Alphaproteobacteria</taxon>
        <taxon>Rhodobacterales</taxon>
        <taxon>Paracoccaceae</taxon>
        <taxon>Falsigemmobacter</taxon>
    </lineage>
</organism>
<comment type="caution">
    <text evidence="10">The sequence shown here is derived from an EMBL/GenBank/DDBJ whole genome shotgun (WGS) entry which is preliminary data.</text>
</comment>
<dbReference type="RefSeq" id="WP_124964474.1">
    <property type="nucleotide sequence ID" value="NZ_RRAZ01000009.1"/>
</dbReference>
<sequence>MPAAARAPLSRYPLPLPVVMLLVSALLMLLPAVHATATGLADVARAFFSSSLALLILGLFLAIATWGFRPRSPARSHLRSLAGACLALPPILAVPMMQAVPEMSFGAAWFEMVSGFTTTGATIFPAHELPGPVHLWRGLVGWAGGFFVLVSASAILAPLNIGGFELYAPRSFGRPAGLSRHSEGTGAEPADRLFEHALALLPAWLGITACLWAALLIAGDTELTALMHAMATISTSGITPLERFSTAPSGFAGEMVIFAGLLFALSRRFLPGAPQARVDFPLKRDPELRTALVILIAVPAALAFRHTLSELSAHESLDLLRSLSALWGAVFTTLSFMTTTGFDSASWPLTRIWSGMETPGLFLLGLAMVGGGVATTTGGVKLLRLYALWSLGRRELERLSEPSAVAGGGAFARHIRTEGAYIAFIFFILFALTLGAMNLILAAMGLEFEAAILFSVSALSGTGPMADISQISETRWQDLDSAPRVVLAAGMILGRLETLALIAFAMPQAWRR</sequence>
<evidence type="ECO:0000256" key="3">
    <source>
        <dbReference type="ARBA" id="ARBA00022448"/>
    </source>
</evidence>
<keyword evidence="3" id="KW-0813">Transport</keyword>
<keyword evidence="7" id="KW-0406">Ion transport</keyword>
<keyword evidence="8 9" id="KW-0472">Membrane</keyword>
<feature type="transmembrane region" description="Helical" evidence="9">
    <location>
        <begin position="320"/>
        <end position="342"/>
    </location>
</feature>
<feature type="transmembrane region" description="Helical" evidence="9">
    <location>
        <begin position="197"/>
        <end position="218"/>
    </location>
</feature>
<evidence type="ECO:0000256" key="1">
    <source>
        <dbReference type="ARBA" id="ARBA00004651"/>
    </source>
</evidence>
<keyword evidence="4" id="KW-1003">Cell membrane</keyword>
<keyword evidence="5 9" id="KW-0812">Transmembrane</keyword>
<name>A0A3P3DNM9_9RHOB</name>
<evidence type="ECO:0000313" key="10">
    <source>
        <dbReference type="EMBL" id="RRH75849.1"/>
    </source>
</evidence>
<evidence type="ECO:0000256" key="7">
    <source>
        <dbReference type="ARBA" id="ARBA00023065"/>
    </source>
</evidence>
<proteinExistence type="inferred from homology"/>
<evidence type="ECO:0000256" key="8">
    <source>
        <dbReference type="ARBA" id="ARBA00023136"/>
    </source>
</evidence>
<dbReference type="PANTHER" id="PTHR32024">
    <property type="entry name" value="TRK SYSTEM POTASSIUM UPTAKE PROTEIN TRKG-RELATED"/>
    <property type="match status" value="1"/>
</dbReference>
<feature type="transmembrane region" description="Helical" evidence="9">
    <location>
        <begin position="251"/>
        <end position="270"/>
    </location>
</feature>